<evidence type="ECO:0000313" key="1">
    <source>
        <dbReference type="EMBL" id="NED99417.1"/>
    </source>
</evidence>
<dbReference type="Gene3D" id="3.10.180.10">
    <property type="entry name" value="2,3-Dihydroxybiphenyl 1,2-Dioxygenase, domain 1"/>
    <property type="match status" value="1"/>
</dbReference>
<protein>
    <submittedName>
        <fullName evidence="1">VOC family protein</fullName>
    </submittedName>
</protein>
<accession>A0A6L9S4I4</accession>
<dbReference type="AlphaFoldDB" id="A0A6L9S4I4"/>
<comment type="caution">
    <text evidence="1">The sequence shown here is derived from an EMBL/GenBank/DDBJ whole genome shotgun (WGS) entry which is preliminary data.</text>
</comment>
<proteinExistence type="predicted"/>
<keyword evidence="2" id="KW-1185">Reference proteome</keyword>
<name>A0A6L9S4I4_9ACTN</name>
<dbReference type="InterPro" id="IPR029068">
    <property type="entry name" value="Glyas_Bleomycin-R_OHBP_Dase"/>
</dbReference>
<dbReference type="SUPFAM" id="SSF54593">
    <property type="entry name" value="Glyoxalase/Bleomycin resistance protein/Dihydroxybiphenyl dioxygenase"/>
    <property type="match status" value="1"/>
</dbReference>
<dbReference type="RefSeq" id="WP_163733175.1">
    <property type="nucleotide sequence ID" value="NZ_JAAGOA010000002.1"/>
</dbReference>
<dbReference type="Proteomes" id="UP000475214">
    <property type="component" value="Unassembled WGS sequence"/>
</dbReference>
<reference evidence="1 2" key="1">
    <citation type="submission" date="2020-02" db="EMBL/GenBank/DDBJ databases">
        <authorList>
            <person name="Li X.-J."/>
            <person name="Han X.-M."/>
        </authorList>
    </citation>
    <scope>NUCLEOTIDE SEQUENCE [LARGE SCALE GENOMIC DNA]</scope>
    <source>
        <strain evidence="1 2">CCTCC AB 2017055</strain>
    </source>
</reference>
<evidence type="ECO:0000313" key="2">
    <source>
        <dbReference type="Proteomes" id="UP000475214"/>
    </source>
</evidence>
<gene>
    <name evidence="1" type="ORF">G1H10_04475</name>
</gene>
<dbReference type="EMBL" id="JAAGOA010000002">
    <property type="protein sequence ID" value="NED99417.1"/>
    <property type="molecule type" value="Genomic_DNA"/>
</dbReference>
<sequence length="249" mass="27285">MTAPAFTLCPYRFSDDPPRMINFLTTLGLARTVSSRSESFAILSGRSGRIAVHSSADSAVGAEPGETRLCFETPDGDSARTYLTSLGLDATIVDEAYGRYLHVSDWHDLRVGLNEEMKDFYGYRRHDRPGRAPRVNVVGVWFHVDFAVPETVLRQLGYVPDPPAAAGWQTFRTAEPSGVVGLHTIGAESDPRRSGVGLSFETAEPPENLVERLHTDGHSDARLGSVRGTTIVLVTDPDGQRIEIHRAPR</sequence>
<organism evidence="1 2">
    <name type="scientific">Phytoactinopolyspora halotolerans</name>
    <dbReference type="NCBI Taxonomy" id="1981512"/>
    <lineage>
        <taxon>Bacteria</taxon>
        <taxon>Bacillati</taxon>
        <taxon>Actinomycetota</taxon>
        <taxon>Actinomycetes</taxon>
        <taxon>Jiangellales</taxon>
        <taxon>Jiangellaceae</taxon>
        <taxon>Phytoactinopolyspora</taxon>
    </lineage>
</organism>